<protein>
    <submittedName>
        <fullName evidence="9">Peritrophin-48</fullName>
    </submittedName>
</protein>
<name>A0A195CSV6_9HYME</name>
<dbReference type="STRING" id="456900.A0A195CSV6"/>
<organism evidence="9 10">
    <name type="scientific">Cyphomyrmex costatus</name>
    <dbReference type="NCBI Taxonomy" id="456900"/>
    <lineage>
        <taxon>Eukaryota</taxon>
        <taxon>Metazoa</taxon>
        <taxon>Ecdysozoa</taxon>
        <taxon>Arthropoda</taxon>
        <taxon>Hexapoda</taxon>
        <taxon>Insecta</taxon>
        <taxon>Pterygota</taxon>
        <taxon>Neoptera</taxon>
        <taxon>Endopterygota</taxon>
        <taxon>Hymenoptera</taxon>
        <taxon>Apocrita</taxon>
        <taxon>Aculeata</taxon>
        <taxon>Formicoidea</taxon>
        <taxon>Formicidae</taxon>
        <taxon>Myrmicinae</taxon>
        <taxon>Cyphomyrmex</taxon>
    </lineage>
</organism>
<evidence type="ECO:0000256" key="4">
    <source>
        <dbReference type="ARBA" id="ARBA00023157"/>
    </source>
</evidence>
<keyword evidence="2 7" id="KW-0732">Signal</keyword>
<evidence type="ECO:0000256" key="6">
    <source>
        <dbReference type="SAM" id="MobiDB-lite"/>
    </source>
</evidence>
<feature type="domain" description="Chitin-binding type-2" evidence="8">
    <location>
        <begin position="28"/>
        <end position="87"/>
    </location>
</feature>
<evidence type="ECO:0000256" key="1">
    <source>
        <dbReference type="ARBA" id="ARBA00022669"/>
    </source>
</evidence>
<feature type="region of interest" description="Disordered" evidence="6">
    <location>
        <begin position="219"/>
        <end position="240"/>
    </location>
</feature>
<dbReference type="GO" id="GO:0005576">
    <property type="term" value="C:extracellular region"/>
    <property type="evidence" value="ECO:0007669"/>
    <property type="project" value="InterPro"/>
</dbReference>
<keyword evidence="1" id="KW-0147">Chitin-binding</keyword>
<evidence type="ECO:0000259" key="8">
    <source>
        <dbReference type="PROSITE" id="PS50940"/>
    </source>
</evidence>
<feature type="domain" description="Chitin-binding type-2" evidence="8">
    <location>
        <begin position="102"/>
        <end position="154"/>
    </location>
</feature>
<dbReference type="SMART" id="SM00494">
    <property type="entry name" value="ChtBD2"/>
    <property type="match status" value="5"/>
</dbReference>
<feature type="domain" description="Chitin-binding type-2" evidence="8">
    <location>
        <begin position="311"/>
        <end position="355"/>
    </location>
</feature>
<keyword evidence="5" id="KW-0325">Glycoprotein</keyword>
<dbReference type="Proteomes" id="UP000078542">
    <property type="component" value="Unassembled WGS sequence"/>
</dbReference>
<evidence type="ECO:0000256" key="3">
    <source>
        <dbReference type="ARBA" id="ARBA00022737"/>
    </source>
</evidence>
<dbReference type="PANTHER" id="PTHR23301">
    <property type="entry name" value="CHITIN BINDING PERITROPHIN-A"/>
    <property type="match status" value="1"/>
</dbReference>
<evidence type="ECO:0000256" key="5">
    <source>
        <dbReference type="ARBA" id="ARBA00023180"/>
    </source>
</evidence>
<dbReference type="InterPro" id="IPR036508">
    <property type="entry name" value="Chitin-bd_dom_sf"/>
</dbReference>
<dbReference type="Pfam" id="PF01607">
    <property type="entry name" value="CBM_14"/>
    <property type="match status" value="5"/>
</dbReference>
<keyword evidence="4" id="KW-1015">Disulfide bond</keyword>
<evidence type="ECO:0000256" key="7">
    <source>
        <dbReference type="SAM" id="SignalP"/>
    </source>
</evidence>
<feature type="compositionally biased region" description="Pro residues" evidence="6">
    <location>
        <begin position="222"/>
        <end position="240"/>
    </location>
</feature>
<evidence type="ECO:0000256" key="2">
    <source>
        <dbReference type="ARBA" id="ARBA00022729"/>
    </source>
</evidence>
<feature type="domain" description="Chitin-binding type-2" evidence="8">
    <location>
        <begin position="162"/>
        <end position="215"/>
    </location>
</feature>
<reference evidence="9 10" key="1">
    <citation type="submission" date="2016-03" db="EMBL/GenBank/DDBJ databases">
        <title>Cyphomyrmex costatus WGS genome.</title>
        <authorList>
            <person name="Nygaard S."/>
            <person name="Hu H."/>
            <person name="Boomsma J."/>
            <person name="Zhang G."/>
        </authorList>
    </citation>
    <scope>NUCLEOTIDE SEQUENCE [LARGE SCALE GENOMIC DNA]</scope>
    <source>
        <strain evidence="9">MS0001</strain>
        <tissue evidence="9">Whole body</tissue>
    </source>
</reference>
<dbReference type="PROSITE" id="PS50940">
    <property type="entry name" value="CHIT_BIND_II"/>
    <property type="match status" value="5"/>
</dbReference>
<evidence type="ECO:0000313" key="9">
    <source>
        <dbReference type="EMBL" id="KYN03781.1"/>
    </source>
</evidence>
<dbReference type="EMBL" id="KQ977304">
    <property type="protein sequence ID" value="KYN03781.1"/>
    <property type="molecule type" value="Genomic_DNA"/>
</dbReference>
<proteinExistence type="predicted"/>
<dbReference type="GO" id="GO:0008061">
    <property type="term" value="F:chitin binding"/>
    <property type="evidence" value="ECO:0007669"/>
    <property type="project" value="UniProtKB-KW"/>
</dbReference>
<dbReference type="AlphaFoldDB" id="A0A195CSV6"/>
<evidence type="ECO:0000313" key="10">
    <source>
        <dbReference type="Proteomes" id="UP000078542"/>
    </source>
</evidence>
<feature type="chain" id="PRO_5008270135" evidence="7">
    <location>
        <begin position="19"/>
        <end position="367"/>
    </location>
</feature>
<accession>A0A195CSV6</accession>
<dbReference type="InterPro" id="IPR051940">
    <property type="entry name" value="Chitin_bind-dev_reg"/>
</dbReference>
<keyword evidence="10" id="KW-1185">Reference proteome</keyword>
<dbReference type="SUPFAM" id="SSF57625">
    <property type="entry name" value="Invertebrate chitin-binding proteins"/>
    <property type="match status" value="5"/>
</dbReference>
<feature type="domain" description="Chitin-binding type-2" evidence="8">
    <location>
        <begin position="244"/>
        <end position="296"/>
    </location>
</feature>
<gene>
    <name evidence="9" type="ORF">ALC62_05293</name>
</gene>
<dbReference type="Gene3D" id="2.170.140.10">
    <property type="entry name" value="Chitin binding domain"/>
    <property type="match status" value="5"/>
</dbReference>
<feature type="non-terminal residue" evidence="9">
    <location>
        <position position="1"/>
    </location>
</feature>
<feature type="signal peptide" evidence="7">
    <location>
        <begin position="1"/>
        <end position="18"/>
    </location>
</feature>
<dbReference type="InterPro" id="IPR002557">
    <property type="entry name" value="Chitin-bd_dom"/>
</dbReference>
<sequence>GIHLIAIAFLASWTVITASKLPIIFETEDECPVLDIFPHKLISHKTDCTKYYECKSGYKQLLSCKVGLYFSKKWQGCVRREISDCQLPPIPTPDQNVECPVQNECPSKLIPHKECDKYYECKDGEKLLRSCRSGLYFSQKWHGCVRREISDCPILTDECPVVDTCPLTVITDETDCTKYYECKNSKKEPRSCNPGLYFSKKWHGCVRLEISDCFLTTQTPTTPTPTTPTPTTPTPTTPTIPTPTPQCINGDLLQHECTCTKYYVCVAGHKALFECPAGNHFDNLTKTCQPGTDCLQVTPRPISSPTSISIISQCTEDEYTPHEYECKKYYECKVGRKALRECNDGMYFDEALRTCVLGQCLNDPIEG</sequence>
<keyword evidence="3" id="KW-0677">Repeat</keyword>
<dbReference type="PANTHER" id="PTHR23301:SF0">
    <property type="entry name" value="CHITIN-BINDING TYPE-2 DOMAIN-CONTAINING PROTEIN-RELATED"/>
    <property type="match status" value="1"/>
</dbReference>